<comment type="caution">
    <text evidence="8">The sequence shown here is derived from an EMBL/GenBank/DDBJ whole genome shotgun (WGS) entry which is preliminary data.</text>
</comment>
<evidence type="ECO:0000256" key="6">
    <source>
        <dbReference type="SAM" id="MobiDB-lite"/>
    </source>
</evidence>
<dbReference type="Proteomes" id="UP001293254">
    <property type="component" value="Unassembled WGS sequence"/>
</dbReference>
<comment type="subcellular location">
    <subcellularLocation>
        <location evidence="1">Nucleus</location>
    </subcellularLocation>
</comment>
<dbReference type="AlphaFoldDB" id="A0AAE2CJ89"/>
<reference evidence="8" key="1">
    <citation type="submission" date="2020-06" db="EMBL/GenBank/DDBJ databases">
        <authorList>
            <person name="Li T."/>
            <person name="Hu X."/>
            <person name="Zhang T."/>
            <person name="Song X."/>
            <person name="Zhang H."/>
            <person name="Dai N."/>
            <person name="Sheng W."/>
            <person name="Hou X."/>
            <person name="Wei L."/>
        </authorList>
    </citation>
    <scope>NUCLEOTIDE SEQUENCE</scope>
    <source>
        <strain evidence="8">3651</strain>
        <tissue evidence="8">Leaf</tissue>
    </source>
</reference>
<evidence type="ECO:0000256" key="1">
    <source>
        <dbReference type="ARBA" id="ARBA00004123"/>
    </source>
</evidence>
<organism evidence="8 9">
    <name type="scientific">Sesamum alatum</name>
    <dbReference type="NCBI Taxonomy" id="300844"/>
    <lineage>
        <taxon>Eukaryota</taxon>
        <taxon>Viridiplantae</taxon>
        <taxon>Streptophyta</taxon>
        <taxon>Embryophyta</taxon>
        <taxon>Tracheophyta</taxon>
        <taxon>Spermatophyta</taxon>
        <taxon>Magnoliopsida</taxon>
        <taxon>eudicotyledons</taxon>
        <taxon>Gunneridae</taxon>
        <taxon>Pentapetalae</taxon>
        <taxon>asterids</taxon>
        <taxon>lamiids</taxon>
        <taxon>Lamiales</taxon>
        <taxon>Pedaliaceae</taxon>
        <taxon>Sesamum</taxon>
    </lineage>
</organism>
<evidence type="ECO:0000313" key="8">
    <source>
        <dbReference type="EMBL" id="KAK4424190.1"/>
    </source>
</evidence>
<dbReference type="InterPro" id="IPR015300">
    <property type="entry name" value="DNA-bd_pseudobarrel_sf"/>
</dbReference>
<reference evidence="8" key="2">
    <citation type="journal article" date="2024" name="Plant">
        <title>Genomic evolution and insights into agronomic trait innovations of Sesamum species.</title>
        <authorList>
            <person name="Miao H."/>
            <person name="Wang L."/>
            <person name="Qu L."/>
            <person name="Liu H."/>
            <person name="Sun Y."/>
            <person name="Le M."/>
            <person name="Wang Q."/>
            <person name="Wei S."/>
            <person name="Zheng Y."/>
            <person name="Lin W."/>
            <person name="Duan Y."/>
            <person name="Cao H."/>
            <person name="Xiong S."/>
            <person name="Wang X."/>
            <person name="Wei L."/>
            <person name="Li C."/>
            <person name="Ma Q."/>
            <person name="Ju M."/>
            <person name="Zhao R."/>
            <person name="Li G."/>
            <person name="Mu C."/>
            <person name="Tian Q."/>
            <person name="Mei H."/>
            <person name="Zhang T."/>
            <person name="Gao T."/>
            <person name="Zhang H."/>
        </authorList>
    </citation>
    <scope>NUCLEOTIDE SEQUENCE</scope>
    <source>
        <strain evidence="8">3651</strain>
    </source>
</reference>
<dbReference type="SUPFAM" id="SSF101936">
    <property type="entry name" value="DNA-binding pseudobarrel domain"/>
    <property type="match status" value="1"/>
</dbReference>
<evidence type="ECO:0000256" key="4">
    <source>
        <dbReference type="ARBA" id="ARBA00023163"/>
    </source>
</evidence>
<gene>
    <name evidence="8" type="ORF">Salat_1612400</name>
</gene>
<dbReference type="PANTHER" id="PTHR31391:SF101">
    <property type="entry name" value="B3 DOMAIN-CONTAINING PROTEIN OS01G0234100"/>
    <property type="match status" value="1"/>
</dbReference>
<keyword evidence="2" id="KW-0805">Transcription regulation</keyword>
<keyword evidence="4" id="KW-0804">Transcription</keyword>
<dbReference type="PANTHER" id="PTHR31391">
    <property type="entry name" value="B3 DOMAIN-CONTAINING PROTEIN OS11G0197600-RELATED"/>
    <property type="match status" value="1"/>
</dbReference>
<evidence type="ECO:0000256" key="2">
    <source>
        <dbReference type="ARBA" id="ARBA00023015"/>
    </source>
</evidence>
<evidence type="ECO:0000259" key="7">
    <source>
        <dbReference type="PROSITE" id="PS50863"/>
    </source>
</evidence>
<evidence type="ECO:0000256" key="3">
    <source>
        <dbReference type="ARBA" id="ARBA00023125"/>
    </source>
</evidence>
<proteinExistence type="predicted"/>
<dbReference type="GO" id="GO:0003677">
    <property type="term" value="F:DNA binding"/>
    <property type="evidence" value="ECO:0007669"/>
    <property type="project" value="UniProtKB-KW"/>
</dbReference>
<name>A0AAE2CJ89_9LAMI</name>
<feature type="domain" description="TF-B3" evidence="7">
    <location>
        <begin position="100"/>
        <end position="191"/>
    </location>
</feature>
<keyword evidence="3" id="KW-0238">DNA-binding</keyword>
<dbReference type="SMART" id="SM01019">
    <property type="entry name" value="B3"/>
    <property type="match status" value="1"/>
</dbReference>
<dbReference type="PROSITE" id="PS50863">
    <property type="entry name" value="B3"/>
    <property type="match status" value="1"/>
</dbReference>
<evidence type="ECO:0000256" key="5">
    <source>
        <dbReference type="ARBA" id="ARBA00023242"/>
    </source>
</evidence>
<feature type="region of interest" description="Disordered" evidence="6">
    <location>
        <begin position="246"/>
        <end position="270"/>
    </location>
</feature>
<dbReference type="CDD" id="cd10017">
    <property type="entry name" value="B3_DNA"/>
    <property type="match status" value="1"/>
</dbReference>
<dbReference type="EMBL" id="JACGWO010000006">
    <property type="protein sequence ID" value="KAK4424190.1"/>
    <property type="molecule type" value="Genomic_DNA"/>
</dbReference>
<protein>
    <submittedName>
        <fullName evidence="8">B3 domain-containing protein</fullName>
    </submittedName>
</protein>
<dbReference type="Gene3D" id="2.40.330.10">
    <property type="entry name" value="DNA-binding pseudobarrel domain"/>
    <property type="match status" value="1"/>
</dbReference>
<keyword evidence="9" id="KW-1185">Reference proteome</keyword>
<sequence length="464" mass="52000">MAISQISSSNRSPVSSSSSKSKLKQKLAWEFKRKLVKQRLMGLDKMHKNEEPVIIARPITCCPPKVETTSDHHSRDGVATSAMEQAKEVQANLSPHFPSFSKVMLRSHVSGGFWLGLPKKFCHCHLPKNDETMVLVNENEDEYHAKYLVHKTGLSGGWRGFSVAHKLLESDVVVFQLIEPRKFKLYIVRARRLSEVDGAITLLNQDIRPEPINAVKMEDKLEEDAGISQTAPEKYLEPVAVDNRQKNDNGGSIPISQNAPPDDQYGDGGENFGPEIVDGIRFAESCLSFKDVRCFEDFNIHVDGLILDSEIPMHLRTKYYELCRSQNMFLHDNVVSGLNSKLAAGMILETTNIADAIRAADPTMGSNHLESWDKTLKAFEDLGMMVGFLRARIHKLVSLSRESQTVIELKRTERAAAEDEMSSLNEKLSNVGALIKRLDSEIAALQVKNEELGFVFKEVARAPW</sequence>
<accession>A0AAE2CJ89</accession>
<evidence type="ECO:0000313" key="9">
    <source>
        <dbReference type="Proteomes" id="UP001293254"/>
    </source>
</evidence>
<feature type="compositionally biased region" description="Polar residues" evidence="6">
    <location>
        <begin position="248"/>
        <end position="259"/>
    </location>
</feature>
<dbReference type="GO" id="GO:0005634">
    <property type="term" value="C:nucleus"/>
    <property type="evidence" value="ECO:0007669"/>
    <property type="project" value="UniProtKB-SubCell"/>
</dbReference>
<dbReference type="InterPro" id="IPR003340">
    <property type="entry name" value="B3_DNA-bd"/>
</dbReference>
<dbReference type="Pfam" id="PF02362">
    <property type="entry name" value="B3"/>
    <property type="match status" value="1"/>
</dbReference>
<keyword evidence="5" id="KW-0539">Nucleus</keyword>
<dbReference type="InterPro" id="IPR044837">
    <property type="entry name" value="REM16-like"/>
</dbReference>